<dbReference type="AlphaFoldDB" id="A0A0J6ZMI6"/>
<dbReference type="InParanoid" id="A0A0J6ZMI6"/>
<evidence type="ECO:0000256" key="1">
    <source>
        <dbReference type="HAMAP-Rule" id="MF_01375"/>
    </source>
</evidence>
<dbReference type="GO" id="GO:0000287">
    <property type="term" value="F:magnesium ion binding"/>
    <property type="evidence" value="ECO:0007669"/>
    <property type="project" value="UniProtKB-UniRule"/>
</dbReference>
<dbReference type="PANTHER" id="PTHR43434:SF19">
    <property type="entry name" value="PHOSPHONOACETALDEHYDE HYDROLASE"/>
    <property type="match status" value="1"/>
</dbReference>
<dbReference type="EC" id="3.11.1.1" evidence="1"/>
<feature type="active site" description="Schiff-base intermediate with substrate" evidence="1">
    <location>
        <position position="51"/>
    </location>
</feature>
<dbReference type="InterPro" id="IPR050155">
    <property type="entry name" value="HAD-like_hydrolase_sf"/>
</dbReference>
<name>A0A0J6ZMI6_9FIRM</name>
<dbReference type="HAMAP" id="MF_01375">
    <property type="entry name" value="PhnX"/>
    <property type="match status" value="1"/>
</dbReference>
<dbReference type="InterPro" id="IPR023198">
    <property type="entry name" value="PGP-like_dom2"/>
</dbReference>
<reference evidence="2 3" key="1">
    <citation type="submission" date="2015-06" db="EMBL/GenBank/DDBJ databases">
        <title>Draft genome sequence of beer spoilage bacterium Megasphaera cerevisiae type strain 20462.</title>
        <authorList>
            <person name="Kutumbaka K."/>
            <person name="Pasmowitz J."/>
            <person name="Mategko J."/>
            <person name="Reyes D."/>
            <person name="Friedrich A."/>
            <person name="Han S."/>
            <person name="Martens-Habbena W."/>
            <person name="Neal-McKinney J."/>
            <person name="Janagama H.K."/>
            <person name="Nadala C."/>
            <person name="Samadpour M."/>
        </authorList>
    </citation>
    <scope>NUCLEOTIDE SEQUENCE [LARGE SCALE GENOMIC DNA]</scope>
    <source>
        <strain evidence="2 3">DSM 20462</strain>
    </source>
</reference>
<dbReference type="OrthoDB" id="5504491at2"/>
<dbReference type="InterPro" id="IPR006323">
    <property type="entry name" value="Phosphonoacetald_hydro"/>
</dbReference>
<dbReference type="InterPro" id="IPR036412">
    <property type="entry name" value="HAD-like_sf"/>
</dbReference>
<sequence length="261" mass="29050">MMKIEGVLLDWAGTTVDFGCMAPVRAFMDSFAANGITVTEEETRKPMGMLKRDHIKTMLSMDRIAAQWQKRYGRSWEPQDIETIYSSFEPELLASLADYTKVKPGVLKTVTELRARGIKIGSTTGYTDTMMKIVAPTAAVQGYQPDCWFSPDATNGMGRPYPYMIFKNIMELKLSDVRCVIKAGDTVSDIAEGRAAGVWSVGIIDGSSVMALTEDAFRSLTEYEKNERREAVRHTFMNAGADYVITDITELPAVIQAIQQQ</sequence>
<dbReference type="GO" id="GO:0050194">
    <property type="term" value="F:phosphonoacetaldehyde hydrolase activity"/>
    <property type="evidence" value="ECO:0007669"/>
    <property type="project" value="UniProtKB-UniRule"/>
</dbReference>
<protein>
    <recommendedName>
        <fullName evidence="1">Phosphonoacetaldehyde hydrolase</fullName>
        <shortName evidence="1">Phosphonatase</shortName>
        <ecNumber evidence="1">3.11.1.1</ecNumber>
    </recommendedName>
    <alternativeName>
        <fullName evidence="1">Phosphonoacetaldehyde phosphonohydrolase</fullName>
    </alternativeName>
</protein>
<dbReference type="Proteomes" id="UP000036503">
    <property type="component" value="Unassembled WGS sequence"/>
</dbReference>
<dbReference type="Pfam" id="PF00702">
    <property type="entry name" value="Hydrolase"/>
    <property type="match status" value="1"/>
</dbReference>
<evidence type="ECO:0000313" key="3">
    <source>
        <dbReference type="Proteomes" id="UP000036503"/>
    </source>
</evidence>
<feature type="binding site" evidence="1">
    <location>
        <position position="185"/>
    </location>
    <ligand>
        <name>Mg(2+)</name>
        <dbReference type="ChEBI" id="CHEBI:18420"/>
    </ligand>
</feature>
<dbReference type="GO" id="GO:0008967">
    <property type="term" value="F:phosphoglycolate phosphatase activity"/>
    <property type="evidence" value="ECO:0007669"/>
    <property type="project" value="TreeGrafter"/>
</dbReference>
<comment type="cofactor">
    <cofactor evidence="1">
        <name>Mg(2+)</name>
        <dbReference type="ChEBI" id="CHEBI:18420"/>
    </cofactor>
    <text evidence="1">Binds 1 Mg(2+) ion per subunit.</text>
</comment>
<dbReference type="GO" id="GO:0005829">
    <property type="term" value="C:cytosol"/>
    <property type="evidence" value="ECO:0007669"/>
    <property type="project" value="TreeGrafter"/>
</dbReference>
<dbReference type="SFLD" id="SFLDG01135">
    <property type="entry name" value="C1.5.6:_HAD__Beta-PGM__Phospha"/>
    <property type="match status" value="1"/>
</dbReference>
<organism evidence="2 3">
    <name type="scientific">Megasphaera cerevisiae DSM 20462</name>
    <dbReference type="NCBI Taxonomy" id="1122219"/>
    <lineage>
        <taxon>Bacteria</taxon>
        <taxon>Bacillati</taxon>
        <taxon>Bacillota</taxon>
        <taxon>Negativicutes</taxon>
        <taxon>Veillonellales</taxon>
        <taxon>Veillonellaceae</taxon>
        <taxon>Megasphaera</taxon>
    </lineage>
</organism>
<dbReference type="PANTHER" id="PTHR43434">
    <property type="entry name" value="PHOSPHOGLYCOLATE PHOSPHATASE"/>
    <property type="match status" value="1"/>
</dbReference>
<dbReference type="InterPro" id="IPR023214">
    <property type="entry name" value="HAD_sf"/>
</dbReference>
<evidence type="ECO:0000313" key="2">
    <source>
        <dbReference type="EMBL" id="KMO86101.1"/>
    </source>
</evidence>
<dbReference type="GO" id="GO:0006281">
    <property type="term" value="P:DNA repair"/>
    <property type="evidence" value="ECO:0007669"/>
    <property type="project" value="TreeGrafter"/>
</dbReference>
<comment type="similarity">
    <text evidence="1">Belongs to the HAD-like hydrolase superfamily. PhnX family.</text>
</comment>
<keyword evidence="1" id="KW-0479">Metal-binding</keyword>
<gene>
    <name evidence="1" type="primary">phnX</name>
    <name evidence="2" type="ORF">AB840_09855</name>
</gene>
<dbReference type="SUPFAM" id="SSF56784">
    <property type="entry name" value="HAD-like"/>
    <property type="match status" value="1"/>
</dbReference>
<comment type="function">
    <text evidence="1">Involved in phosphonate degradation.</text>
</comment>
<feature type="binding site" evidence="1">
    <location>
        <position position="10"/>
    </location>
    <ligand>
        <name>Mg(2+)</name>
        <dbReference type="ChEBI" id="CHEBI:18420"/>
    </ligand>
</feature>
<keyword evidence="3" id="KW-1185">Reference proteome</keyword>
<accession>A0A0J6ZMI6</accession>
<dbReference type="Gene3D" id="1.10.150.240">
    <property type="entry name" value="Putative phosphatase, domain 2"/>
    <property type="match status" value="1"/>
</dbReference>
<feature type="active site" description="Nucleophile" evidence="1">
    <location>
        <position position="10"/>
    </location>
</feature>
<dbReference type="SFLD" id="SFLDG01129">
    <property type="entry name" value="C1.5:_HAD__Beta-PGM__Phosphata"/>
    <property type="match status" value="1"/>
</dbReference>
<dbReference type="GO" id="GO:0019700">
    <property type="term" value="P:organic phosphonate catabolic process"/>
    <property type="evidence" value="ECO:0007669"/>
    <property type="project" value="InterPro"/>
</dbReference>
<comment type="caution">
    <text evidence="2">The sequence shown here is derived from an EMBL/GenBank/DDBJ whole genome shotgun (WGS) entry which is preliminary data.</text>
</comment>
<dbReference type="SFLD" id="SFLDS00003">
    <property type="entry name" value="Haloacid_Dehalogenase"/>
    <property type="match status" value="1"/>
</dbReference>
<dbReference type="Gene3D" id="3.40.50.1000">
    <property type="entry name" value="HAD superfamily/HAD-like"/>
    <property type="match status" value="1"/>
</dbReference>
<keyword evidence="1" id="KW-0460">Magnesium</keyword>
<feature type="binding site" evidence="1">
    <location>
        <position position="12"/>
    </location>
    <ligand>
        <name>Mg(2+)</name>
        <dbReference type="ChEBI" id="CHEBI:18420"/>
    </ligand>
</feature>
<dbReference type="NCBIfam" id="TIGR01422">
    <property type="entry name" value="phosphonatase"/>
    <property type="match status" value="1"/>
</dbReference>
<dbReference type="PATRIC" id="fig|1122219.3.peg.1797"/>
<keyword evidence="1 2" id="KW-0378">Hydrolase</keyword>
<comment type="catalytic activity">
    <reaction evidence="1">
        <text>phosphonoacetaldehyde + H2O = acetaldehyde + phosphate + H(+)</text>
        <dbReference type="Rhea" id="RHEA:18905"/>
        <dbReference type="ChEBI" id="CHEBI:15343"/>
        <dbReference type="ChEBI" id="CHEBI:15377"/>
        <dbReference type="ChEBI" id="CHEBI:15378"/>
        <dbReference type="ChEBI" id="CHEBI:43474"/>
        <dbReference type="ChEBI" id="CHEBI:58383"/>
        <dbReference type="EC" id="3.11.1.1"/>
    </reaction>
</comment>
<dbReference type="STRING" id="39029.BSR42_07200"/>
<proteinExistence type="inferred from homology"/>
<keyword evidence="1" id="KW-0704">Schiff base</keyword>
<dbReference type="EMBL" id="LEKT01000033">
    <property type="protein sequence ID" value="KMO86101.1"/>
    <property type="molecule type" value="Genomic_DNA"/>
</dbReference>
<comment type="subunit">
    <text evidence="1">Homodimer.</text>
</comment>